<dbReference type="PANTHER" id="PTHR38095">
    <property type="entry name" value="ANAEROBIC DIMETHYL SULFOXIDE REDUCTASE CHAIN YNFH"/>
    <property type="match status" value="1"/>
</dbReference>
<sequence length="337" mass="38811">MHPPLSLIWFFLTAGTSIGLFTFTYFMEFLTLFGKNTALPKNAVLISGLISLVLIGLGAIGASFHLGHKLRAWKAIKRFRTSWLSREAVFSGAYGFTLFVYLVLKYYQVNPFLEHTFGIVTFVLGWLSSFSTAMIYASNKFVLEWNTSISVLYYLNMYLMLGSSATLLLVYHYRPEFIGTYVFLTFLFLALGLAFRLAFNIRQAFLKRPTLNEALNLPHNRPIRVLDTGTTTNNYCTEEFYYAKGKELLPTAIPLAYILTFVIPLFLILYSWISGVRAYHLYTVTFALILLGSAIERWSFFVEGNHVQNLFYGLYPKEGYTLRKGFMERKRTRISYR</sequence>
<keyword evidence="1" id="KW-0812">Transmembrane</keyword>
<dbReference type="Pfam" id="PF04976">
    <property type="entry name" value="DmsC"/>
    <property type="match status" value="1"/>
</dbReference>
<dbReference type="GO" id="GO:0019645">
    <property type="term" value="P:anaerobic electron transport chain"/>
    <property type="evidence" value="ECO:0007669"/>
    <property type="project" value="InterPro"/>
</dbReference>
<dbReference type="InterPro" id="IPR007059">
    <property type="entry name" value="DmsC"/>
</dbReference>
<proteinExistence type="predicted"/>
<dbReference type="OrthoDB" id="2083322at2"/>
<dbReference type="PANTHER" id="PTHR38095:SF1">
    <property type="entry name" value="ANAEROBIC DIMETHYL SULFOXIDE REDUCTASE CHAIN YNFH"/>
    <property type="match status" value="1"/>
</dbReference>
<evidence type="ECO:0000313" key="2">
    <source>
        <dbReference type="EMBL" id="SHK40632.1"/>
    </source>
</evidence>
<dbReference type="GO" id="GO:0009390">
    <property type="term" value="C:dimethyl sulfoxide reductase complex"/>
    <property type="evidence" value="ECO:0007669"/>
    <property type="project" value="TreeGrafter"/>
</dbReference>
<dbReference type="AlphaFoldDB" id="A0A1M6S791"/>
<name>A0A1M6S791_9AQUI</name>
<feature type="transmembrane region" description="Helical" evidence="1">
    <location>
        <begin position="46"/>
        <end position="67"/>
    </location>
</feature>
<feature type="transmembrane region" description="Helical" evidence="1">
    <location>
        <begin position="88"/>
        <end position="107"/>
    </location>
</feature>
<dbReference type="RefSeq" id="WP_079654041.1">
    <property type="nucleotide sequence ID" value="NZ_LT670846.1"/>
</dbReference>
<feature type="transmembrane region" description="Helical" evidence="1">
    <location>
        <begin position="151"/>
        <end position="171"/>
    </location>
</feature>
<dbReference type="GO" id="GO:0009389">
    <property type="term" value="F:dimethyl sulfoxide reductase activity"/>
    <property type="evidence" value="ECO:0007669"/>
    <property type="project" value="TreeGrafter"/>
</dbReference>
<evidence type="ECO:0000313" key="3">
    <source>
        <dbReference type="Proteomes" id="UP000189810"/>
    </source>
</evidence>
<feature type="transmembrane region" description="Helical" evidence="1">
    <location>
        <begin position="252"/>
        <end position="273"/>
    </location>
</feature>
<keyword evidence="1" id="KW-1133">Transmembrane helix</keyword>
<feature type="transmembrane region" description="Helical" evidence="1">
    <location>
        <begin position="177"/>
        <end position="199"/>
    </location>
</feature>
<dbReference type="EMBL" id="LT670846">
    <property type="protein sequence ID" value="SHK40632.1"/>
    <property type="molecule type" value="Genomic_DNA"/>
</dbReference>
<dbReference type="Proteomes" id="UP000189810">
    <property type="component" value="Chromosome I"/>
</dbReference>
<feature type="transmembrane region" description="Helical" evidence="1">
    <location>
        <begin position="279"/>
        <end position="295"/>
    </location>
</feature>
<accession>A0A1M6S791</accession>
<keyword evidence="1" id="KW-0472">Membrane</keyword>
<reference evidence="2 3" key="1">
    <citation type="submission" date="2016-11" db="EMBL/GenBank/DDBJ databases">
        <authorList>
            <person name="Jaros S."/>
            <person name="Januszkiewicz K."/>
            <person name="Wedrychowicz H."/>
        </authorList>
    </citation>
    <scope>NUCLEOTIDE SEQUENCE [LARGE SCALE GENOMIC DNA]</scope>
    <source>
        <strain evidence="2 3">DSM 19557</strain>
    </source>
</reference>
<dbReference type="STRING" id="381751.SAMN05444391_0911"/>
<gene>
    <name evidence="2" type="ORF">SAMN05444391_0911</name>
</gene>
<feature type="transmembrane region" description="Helical" evidence="1">
    <location>
        <begin position="7"/>
        <end position="26"/>
    </location>
</feature>
<protein>
    <submittedName>
        <fullName evidence="2">DMSO reductase anchor subunit</fullName>
    </submittedName>
</protein>
<evidence type="ECO:0000256" key="1">
    <source>
        <dbReference type="SAM" id="Phobius"/>
    </source>
</evidence>
<dbReference type="GO" id="GO:0005886">
    <property type="term" value="C:plasma membrane"/>
    <property type="evidence" value="ECO:0007669"/>
    <property type="project" value="TreeGrafter"/>
</dbReference>
<feature type="transmembrane region" description="Helical" evidence="1">
    <location>
        <begin position="119"/>
        <end position="139"/>
    </location>
</feature>
<organism evidence="2 3">
    <name type="scientific">Thermocrinis minervae</name>
    <dbReference type="NCBI Taxonomy" id="381751"/>
    <lineage>
        <taxon>Bacteria</taxon>
        <taxon>Pseudomonadati</taxon>
        <taxon>Aquificota</taxon>
        <taxon>Aquificia</taxon>
        <taxon>Aquificales</taxon>
        <taxon>Aquificaceae</taxon>
        <taxon>Thermocrinis</taxon>
    </lineage>
</organism>
<keyword evidence="3" id="KW-1185">Reference proteome</keyword>